<sequence length="108" mass="11870">MRSPPIMQDVFAISEGVEYGSLPKTSTKSDASFRQTTQRSALQQIGSDACAKRVRRCSSYEVSCWRSLSGTTNRWHSTSSSTRHSSAGSTQRSDSLDSQARWSDISAT</sequence>
<keyword evidence="3" id="KW-1185">Reference proteome</keyword>
<organism evidence="2 3">
    <name type="scientific">Oesophagostomum dentatum</name>
    <name type="common">Nodular worm</name>
    <dbReference type="NCBI Taxonomy" id="61180"/>
    <lineage>
        <taxon>Eukaryota</taxon>
        <taxon>Metazoa</taxon>
        <taxon>Ecdysozoa</taxon>
        <taxon>Nematoda</taxon>
        <taxon>Chromadorea</taxon>
        <taxon>Rhabditida</taxon>
        <taxon>Rhabditina</taxon>
        <taxon>Rhabditomorpha</taxon>
        <taxon>Strongyloidea</taxon>
        <taxon>Strongylidae</taxon>
        <taxon>Oesophagostomum</taxon>
    </lineage>
</organism>
<dbReference type="Proteomes" id="UP000053660">
    <property type="component" value="Unassembled WGS sequence"/>
</dbReference>
<gene>
    <name evidence="2" type="ORF">OESDEN_23282</name>
</gene>
<accession>A0A0B1RVH9</accession>
<evidence type="ECO:0000313" key="3">
    <source>
        <dbReference type="Proteomes" id="UP000053660"/>
    </source>
</evidence>
<feature type="compositionally biased region" description="Polar residues" evidence="1">
    <location>
        <begin position="91"/>
        <end position="108"/>
    </location>
</feature>
<proteinExistence type="predicted"/>
<protein>
    <submittedName>
        <fullName evidence="2">Uncharacterized protein</fullName>
    </submittedName>
</protein>
<evidence type="ECO:0000256" key="1">
    <source>
        <dbReference type="SAM" id="MobiDB-lite"/>
    </source>
</evidence>
<feature type="compositionally biased region" description="Low complexity" evidence="1">
    <location>
        <begin position="71"/>
        <end position="90"/>
    </location>
</feature>
<name>A0A0B1RVH9_OESDE</name>
<dbReference type="EMBL" id="KN611100">
    <property type="protein sequence ID" value="KHJ77098.1"/>
    <property type="molecule type" value="Genomic_DNA"/>
</dbReference>
<reference evidence="2 3" key="1">
    <citation type="submission" date="2014-03" db="EMBL/GenBank/DDBJ databases">
        <title>Draft genome of the hookworm Oesophagostomum dentatum.</title>
        <authorList>
            <person name="Mitreva M."/>
        </authorList>
    </citation>
    <scope>NUCLEOTIDE SEQUENCE [LARGE SCALE GENOMIC DNA]</scope>
    <source>
        <strain evidence="2 3">OD-Hann</strain>
    </source>
</reference>
<evidence type="ECO:0000313" key="2">
    <source>
        <dbReference type="EMBL" id="KHJ77098.1"/>
    </source>
</evidence>
<dbReference type="AlphaFoldDB" id="A0A0B1RVH9"/>
<feature type="region of interest" description="Disordered" evidence="1">
    <location>
        <begin position="66"/>
        <end position="108"/>
    </location>
</feature>